<name>A0A098B0N8_DESHA</name>
<dbReference type="Gene3D" id="3.30.420.40">
    <property type="match status" value="1"/>
</dbReference>
<dbReference type="PATRIC" id="fig|49338.4.peg.2174"/>
<sequence>MSKEMVLTSVGIDIGTTTTQLVISRLTLINVMPGSQVPRIEIGQKNIQYIGEVHITPFLDRKRVDGEAVKAIIAGEYAKAGISPAEIDTGAVIITGETAKKENASVIIHHLAEYAGDFVVATAGPDLESVIAGRGSGAEELSKKLHLCLANIDIGGGTTNIAYFDKGRCIGTACLNVGGRLFEVDPATHAITYVEAPATSLLTKLNCLRADEPSVSYREIENCMEVMAGAVEKVLTHRPLSEAEGVLGMTNSLPEKRLDGIVFSGGVAKYIYEPDNGDWWVHGDTGPLLARAFLENAYFAGCKVYQGNETIHSTVLGAGAHTIDISGSTVTVSRECLPLRNIPAVYPEKDEEGGFGWQIPAARFKDSVHQTLALIVPPLPDLSFNAIYALAQKLALELELVSSSPKVVIAQQDIAKVLGQTLLSLLGPVPLICLDGIELYLGDYLDIAKPLPYGDAVPVIVKTLVFLR</sequence>
<accession>A0A098B0N8</accession>
<dbReference type="InterPro" id="IPR043129">
    <property type="entry name" value="ATPase_NBD"/>
</dbReference>
<dbReference type="SUPFAM" id="SSF53067">
    <property type="entry name" value="Actin-like ATPase domain"/>
    <property type="match status" value="1"/>
</dbReference>
<dbReference type="PANTHER" id="PTHR32432">
    <property type="entry name" value="CELL DIVISION PROTEIN FTSA-RELATED"/>
    <property type="match status" value="1"/>
</dbReference>
<gene>
    <name evidence="1" type="ORF">DPCES_2018</name>
</gene>
<dbReference type="EMBL" id="LK996017">
    <property type="protein sequence ID" value="CDX01905.1"/>
    <property type="molecule type" value="Genomic_DNA"/>
</dbReference>
<dbReference type="PIRSF" id="PIRSF012293">
    <property type="entry name" value="EutA"/>
    <property type="match status" value="1"/>
</dbReference>
<protein>
    <submittedName>
        <fullName evidence="1">Ethanolamine utilization protein EutA</fullName>
    </submittedName>
</protein>
<dbReference type="Pfam" id="PF06277">
    <property type="entry name" value="EutA"/>
    <property type="match status" value="1"/>
</dbReference>
<organism evidence="1">
    <name type="scientific">Desulfitobacterium hafniense</name>
    <name type="common">Desulfitobacterium frappieri</name>
    <dbReference type="NCBI Taxonomy" id="49338"/>
    <lineage>
        <taxon>Bacteria</taxon>
        <taxon>Bacillati</taxon>
        <taxon>Bacillota</taxon>
        <taxon>Clostridia</taxon>
        <taxon>Eubacteriales</taxon>
        <taxon>Desulfitobacteriaceae</taxon>
        <taxon>Desulfitobacterium</taxon>
    </lineage>
</organism>
<proteinExistence type="predicted"/>
<dbReference type="PANTHER" id="PTHR32432:SF13">
    <property type="entry name" value="ETHANOLAMINE AMMONIA-LYASE REACTIVASE EUTA"/>
    <property type="match status" value="1"/>
</dbReference>
<evidence type="ECO:0000313" key="1">
    <source>
        <dbReference type="EMBL" id="CDX01905.1"/>
    </source>
</evidence>
<dbReference type="AlphaFoldDB" id="A0A098B0N8"/>
<dbReference type="RefSeq" id="WP_208925607.1">
    <property type="nucleotide sequence ID" value="NZ_LK996017.1"/>
</dbReference>
<reference evidence="1" key="1">
    <citation type="submission" date="2014-07" db="EMBL/GenBank/DDBJ databases">
        <authorList>
            <person name="Hornung V.Bastian."/>
        </authorList>
    </citation>
    <scope>NUCLEOTIDE SEQUENCE</scope>
    <source>
        <strain evidence="1">PCE-S</strain>
    </source>
</reference>
<dbReference type="InterPro" id="IPR009377">
    <property type="entry name" value="EutA"/>
</dbReference>
<dbReference type="InterPro" id="IPR050696">
    <property type="entry name" value="FtsA/MreB"/>
</dbReference>